<dbReference type="CDD" id="cd16030">
    <property type="entry name" value="iduronate-2-sulfatase"/>
    <property type="match status" value="1"/>
</dbReference>
<sequence length="476" mass="54618">MKKYNQVLTIGSVAALQLLNPQLVEAQKKPTNVLLIVIDDLNDYPQVLYDYPGLKTPNLTKFAETGVIFKHAYCAAPVCNPSRAAFLSGMAPYKTGVYDNNYTIENSPAIMESEFLPEHFKKNGYTTFTRGKIFHTIPGKARYEAMWDIDGGKGNYGPQPETSHFPDTIKMAKMFDYQPWEGPESDHPDNITAEMTIEQLQKDHDKPFFLACGFYKPHNPWTAPKRFFDMYPLETQQMPPVNENDLDDLPELAKKWASGPVDYYNILKRTGQYASIVRSYLACISFLDYNFGRVLDALEKSNYRDNTIVVVVADNGFHMGEKLHFAKYALWEKTTHILCMWRVPGMTKTNVECQRPVNLLDLYPTLDELCNLPSPSQKLDGRSIVPLLKDPDAKWEYPSVTTYLKDNYAIRDERYRYIQYHDGTSELYDHESDKNEYNNLMKSDPDKYGDVVERLKKYIPDDSVVGNRQGGNPFGL</sequence>
<evidence type="ECO:0000313" key="9">
    <source>
        <dbReference type="Proteomes" id="UP001163821"/>
    </source>
</evidence>
<keyword evidence="3" id="KW-0479">Metal-binding</keyword>
<dbReference type="GO" id="GO:0046872">
    <property type="term" value="F:metal ion binding"/>
    <property type="evidence" value="ECO:0007669"/>
    <property type="project" value="UniProtKB-KW"/>
</dbReference>
<dbReference type="PANTHER" id="PTHR45953">
    <property type="entry name" value="IDURONATE 2-SULFATASE"/>
    <property type="match status" value="1"/>
</dbReference>
<dbReference type="InterPro" id="IPR017850">
    <property type="entry name" value="Alkaline_phosphatase_core_sf"/>
</dbReference>
<dbReference type="Proteomes" id="UP001163821">
    <property type="component" value="Unassembled WGS sequence"/>
</dbReference>
<dbReference type="AlphaFoldDB" id="A0AA41YAV3"/>
<dbReference type="SUPFAM" id="SSF53649">
    <property type="entry name" value="Alkaline phosphatase-like"/>
    <property type="match status" value="1"/>
</dbReference>
<gene>
    <name evidence="8" type="ORF">N2K84_15990</name>
</gene>
<evidence type="ECO:0000259" key="7">
    <source>
        <dbReference type="Pfam" id="PF00884"/>
    </source>
</evidence>
<evidence type="ECO:0000256" key="4">
    <source>
        <dbReference type="ARBA" id="ARBA00022729"/>
    </source>
</evidence>
<accession>A0AA41YAV3</accession>
<dbReference type="EMBL" id="JAPAAF010000032">
    <property type="protein sequence ID" value="MCW0484243.1"/>
    <property type="molecule type" value="Genomic_DNA"/>
</dbReference>
<protein>
    <submittedName>
        <fullName evidence="8">Sulfatase</fullName>
    </submittedName>
</protein>
<dbReference type="RefSeq" id="WP_282592836.1">
    <property type="nucleotide sequence ID" value="NZ_JAPAAF010000032.1"/>
</dbReference>
<keyword evidence="6" id="KW-0106">Calcium</keyword>
<evidence type="ECO:0000256" key="1">
    <source>
        <dbReference type="ARBA" id="ARBA00001913"/>
    </source>
</evidence>
<keyword evidence="9" id="KW-1185">Reference proteome</keyword>
<dbReference type="PANTHER" id="PTHR45953:SF1">
    <property type="entry name" value="IDURONATE 2-SULFATASE"/>
    <property type="match status" value="1"/>
</dbReference>
<keyword evidence="4" id="KW-0732">Signal</keyword>
<evidence type="ECO:0000313" key="8">
    <source>
        <dbReference type="EMBL" id="MCW0484243.1"/>
    </source>
</evidence>
<comment type="cofactor">
    <cofactor evidence="1">
        <name>Ca(2+)</name>
        <dbReference type="ChEBI" id="CHEBI:29108"/>
    </cofactor>
</comment>
<evidence type="ECO:0000256" key="6">
    <source>
        <dbReference type="ARBA" id="ARBA00022837"/>
    </source>
</evidence>
<reference evidence="8" key="1">
    <citation type="submission" date="2022-10" db="EMBL/GenBank/DDBJ databases">
        <title>Gaoshiqiia sediminis gen. nov., sp. nov., isolated from coastal sediment.</title>
        <authorList>
            <person name="Yu W.X."/>
            <person name="Mu D.S."/>
            <person name="Du J.Z."/>
            <person name="Liang Y.Q."/>
        </authorList>
    </citation>
    <scope>NUCLEOTIDE SEQUENCE</scope>
    <source>
        <strain evidence="8">A06</strain>
    </source>
</reference>
<dbReference type="GO" id="GO:0004423">
    <property type="term" value="F:iduronate-2-sulfatase activity"/>
    <property type="evidence" value="ECO:0007669"/>
    <property type="project" value="InterPro"/>
</dbReference>
<comment type="caution">
    <text evidence="8">The sequence shown here is derived from an EMBL/GenBank/DDBJ whole genome shotgun (WGS) entry which is preliminary data.</text>
</comment>
<dbReference type="InterPro" id="IPR035874">
    <property type="entry name" value="IDS"/>
</dbReference>
<dbReference type="Gene3D" id="3.40.720.10">
    <property type="entry name" value="Alkaline Phosphatase, subunit A"/>
    <property type="match status" value="1"/>
</dbReference>
<dbReference type="InterPro" id="IPR000917">
    <property type="entry name" value="Sulfatase_N"/>
</dbReference>
<proteinExistence type="inferred from homology"/>
<dbReference type="GO" id="GO:0005737">
    <property type="term" value="C:cytoplasm"/>
    <property type="evidence" value="ECO:0007669"/>
    <property type="project" value="TreeGrafter"/>
</dbReference>
<keyword evidence="5" id="KW-0378">Hydrolase</keyword>
<feature type="domain" description="Sulfatase N-terminal" evidence="7">
    <location>
        <begin position="32"/>
        <end position="368"/>
    </location>
</feature>
<name>A0AA41YAV3_9BACT</name>
<evidence type="ECO:0000256" key="3">
    <source>
        <dbReference type="ARBA" id="ARBA00022723"/>
    </source>
</evidence>
<organism evidence="8 9">
    <name type="scientific">Gaoshiqia sediminis</name>
    <dbReference type="NCBI Taxonomy" id="2986998"/>
    <lineage>
        <taxon>Bacteria</taxon>
        <taxon>Pseudomonadati</taxon>
        <taxon>Bacteroidota</taxon>
        <taxon>Bacteroidia</taxon>
        <taxon>Marinilabiliales</taxon>
        <taxon>Prolixibacteraceae</taxon>
        <taxon>Gaoshiqia</taxon>
    </lineage>
</organism>
<evidence type="ECO:0000256" key="2">
    <source>
        <dbReference type="ARBA" id="ARBA00008779"/>
    </source>
</evidence>
<evidence type="ECO:0000256" key="5">
    <source>
        <dbReference type="ARBA" id="ARBA00022801"/>
    </source>
</evidence>
<dbReference type="Pfam" id="PF00884">
    <property type="entry name" value="Sulfatase"/>
    <property type="match status" value="1"/>
</dbReference>
<comment type="similarity">
    <text evidence="2">Belongs to the sulfatase family.</text>
</comment>